<gene>
    <name evidence="1" type="ORF">IF1G_00544</name>
</gene>
<sequence length="92" mass="9731">MLQNCRLVTDQSYPSAMPALGLLDRAIFCALLRHGKLCAHAAVHGGGAGPDELGLQRAVGEAALALLHGASGECAAHRGHGYPRMRHCHRQI</sequence>
<comment type="caution">
    <text evidence="1">The sequence shown here is derived from an EMBL/GenBank/DDBJ whole genome shotgun (WGS) entry which is preliminary data.</text>
</comment>
<dbReference type="Proteomes" id="UP000315783">
    <property type="component" value="Unassembled WGS sequence"/>
</dbReference>
<proteinExistence type="predicted"/>
<name>A0A545VFW6_9HYPO</name>
<dbReference type="AlphaFoldDB" id="A0A545VFW6"/>
<evidence type="ECO:0000313" key="1">
    <source>
        <dbReference type="EMBL" id="TQW00613.1"/>
    </source>
</evidence>
<organism evidence="1 2">
    <name type="scientific">Cordyceps javanica</name>
    <dbReference type="NCBI Taxonomy" id="43265"/>
    <lineage>
        <taxon>Eukaryota</taxon>
        <taxon>Fungi</taxon>
        <taxon>Dikarya</taxon>
        <taxon>Ascomycota</taxon>
        <taxon>Pezizomycotina</taxon>
        <taxon>Sordariomycetes</taxon>
        <taxon>Hypocreomycetidae</taxon>
        <taxon>Hypocreales</taxon>
        <taxon>Cordycipitaceae</taxon>
        <taxon>Cordyceps</taxon>
    </lineage>
</organism>
<protein>
    <submittedName>
        <fullName evidence="1">Uncharacterized protein</fullName>
    </submittedName>
</protein>
<accession>A0A545VFW6</accession>
<reference evidence="1 2" key="1">
    <citation type="journal article" date="2019" name="Appl. Microbiol. Biotechnol.">
        <title>Genome sequence of Isaria javanica and comparative genome analysis insights into family S53 peptidase evolution in fungal entomopathogens.</title>
        <authorList>
            <person name="Lin R."/>
            <person name="Zhang X."/>
            <person name="Xin B."/>
            <person name="Zou M."/>
            <person name="Gao Y."/>
            <person name="Qin F."/>
            <person name="Hu Q."/>
            <person name="Xie B."/>
            <person name="Cheng X."/>
        </authorList>
    </citation>
    <scope>NUCLEOTIDE SEQUENCE [LARGE SCALE GENOMIC DNA]</scope>
    <source>
        <strain evidence="1 2">IJ1G</strain>
    </source>
</reference>
<evidence type="ECO:0000313" key="2">
    <source>
        <dbReference type="Proteomes" id="UP000315783"/>
    </source>
</evidence>
<dbReference type="EMBL" id="SPUK01000001">
    <property type="protein sequence ID" value="TQW00613.1"/>
    <property type="molecule type" value="Genomic_DNA"/>
</dbReference>
<keyword evidence="2" id="KW-1185">Reference proteome</keyword>